<evidence type="ECO:0000313" key="1">
    <source>
        <dbReference type="EMBL" id="EAZ88602.1"/>
    </source>
</evidence>
<reference evidence="1 2" key="1">
    <citation type="submission" date="2007-03" db="EMBL/GenBank/DDBJ databases">
        <authorList>
            <person name="Stal L."/>
            <person name="Ferriera S."/>
            <person name="Johnson J."/>
            <person name="Kravitz S."/>
            <person name="Beeson K."/>
            <person name="Sutton G."/>
            <person name="Rogers Y.-H."/>
            <person name="Friedman R."/>
            <person name="Frazier M."/>
            <person name="Venter J.C."/>
        </authorList>
    </citation>
    <scope>NUCLEOTIDE SEQUENCE [LARGE SCALE GENOMIC DNA]</scope>
    <source>
        <strain evidence="1 2">CCY0110</strain>
    </source>
</reference>
<dbReference type="EMBL" id="AAXW01000074">
    <property type="protein sequence ID" value="EAZ88602.1"/>
    <property type="molecule type" value="Genomic_DNA"/>
</dbReference>
<evidence type="ECO:0000313" key="2">
    <source>
        <dbReference type="Proteomes" id="UP000003781"/>
    </source>
</evidence>
<protein>
    <recommendedName>
        <fullName evidence="3">Endonuclease</fullName>
    </recommendedName>
</protein>
<gene>
    <name evidence="1" type="ORF">CY0110_31395</name>
</gene>
<dbReference type="AlphaFoldDB" id="A3IY26"/>
<accession>A3IY26</accession>
<dbReference type="Proteomes" id="UP000003781">
    <property type="component" value="Unassembled WGS sequence"/>
</dbReference>
<proteinExistence type="predicted"/>
<evidence type="ECO:0008006" key="3">
    <source>
        <dbReference type="Google" id="ProtNLM"/>
    </source>
</evidence>
<sequence length="165" mass="18626">MINGYAAEQILFNLIKNSPKIKGFKLPSSEELINIASQSQLGRKRIKSATSFLLEEFGVNYRHPKTNQLSRVLDWQMVPSSIILDYIFGIDTVVNILGFTIAIDVTVNSNKIEEKQQKLTNLKPLWQEIGIDKACVCYVSNPNSNCLWQSLKSVTKQSQVTTFSL</sequence>
<keyword evidence="2" id="KW-1185">Reference proteome</keyword>
<dbReference type="RefSeq" id="WP_008278289.1">
    <property type="nucleotide sequence ID" value="NZ_AAXW01000074.1"/>
</dbReference>
<dbReference type="eggNOG" id="ENOG502ZSIB">
    <property type="taxonomic scope" value="Bacteria"/>
</dbReference>
<name>A3IY26_9CHRO</name>
<organism evidence="1 2">
    <name type="scientific">Crocosphaera chwakensis CCY0110</name>
    <dbReference type="NCBI Taxonomy" id="391612"/>
    <lineage>
        <taxon>Bacteria</taxon>
        <taxon>Bacillati</taxon>
        <taxon>Cyanobacteriota</taxon>
        <taxon>Cyanophyceae</taxon>
        <taxon>Oscillatoriophycideae</taxon>
        <taxon>Chroococcales</taxon>
        <taxon>Aphanothecaceae</taxon>
        <taxon>Crocosphaera</taxon>
        <taxon>Crocosphaera chwakensis</taxon>
    </lineage>
</organism>
<comment type="caution">
    <text evidence="1">The sequence shown here is derived from an EMBL/GenBank/DDBJ whole genome shotgun (WGS) entry which is preliminary data.</text>
</comment>